<keyword evidence="3" id="KW-0472">Membrane</keyword>
<dbReference type="InterPro" id="IPR031358">
    <property type="entry name" value="Stealth_CR1"/>
</dbReference>
<dbReference type="PANTHER" id="PTHR24045:SF0">
    <property type="entry name" value="N-ACETYLGLUCOSAMINE-1-PHOSPHOTRANSFERASE SUBUNITS ALPHA_BETA"/>
    <property type="match status" value="1"/>
</dbReference>
<comment type="similarity">
    <text evidence="1">Belongs to the stealth family.</text>
</comment>
<dbReference type="Pfam" id="PF17102">
    <property type="entry name" value="Stealth_CR3"/>
    <property type="match status" value="1"/>
</dbReference>
<feature type="transmembrane region" description="Helical" evidence="3">
    <location>
        <begin position="12"/>
        <end position="35"/>
    </location>
</feature>
<reference evidence="7 8" key="1">
    <citation type="submission" date="2024-04" db="EMBL/GenBank/DDBJ databases">
        <title>Tritrichomonas musculus Genome.</title>
        <authorList>
            <person name="Alves-Ferreira E."/>
            <person name="Grigg M."/>
            <person name="Lorenzi H."/>
            <person name="Galac M."/>
        </authorList>
    </citation>
    <scope>NUCLEOTIDE SEQUENCE [LARGE SCALE GENOMIC DNA]</scope>
    <source>
        <strain evidence="7 8">EAF2021</strain>
    </source>
</reference>
<evidence type="ECO:0000313" key="7">
    <source>
        <dbReference type="EMBL" id="KAK8847947.1"/>
    </source>
</evidence>
<keyword evidence="2" id="KW-0808">Transferase</keyword>
<evidence type="ECO:0000256" key="2">
    <source>
        <dbReference type="ARBA" id="ARBA00022679"/>
    </source>
</evidence>
<dbReference type="Pfam" id="PF11380">
    <property type="entry name" value="Stealth_CR2"/>
    <property type="match status" value="1"/>
</dbReference>
<evidence type="ECO:0000256" key="3">
    <source>
        <dbReference type="SAM" id="Phobius"/>
    </source>
</evidence>
<dbReference type="InterPro" id="IPR047141">
    <property type="entry name" value="Stealth"/>
</dbReference>
<dbReference type="EMBL" id="JAPFFF010000027">
    <property type="protein sequence ID" value="KAK8847947.1"/>
    <property type="molecule type" value="Genomic_DNA"/>
</dbReference>
<evidence type="ECO:0000259" key="6">
    <source>
        <dbReference type="Pfam" id="PF17102"/>
    </source>
</evidence>
<gene>
    <name evidence="7" type="ORF">M9Y10_018998</name>
</gene>
<dbReference type="InterPro" id="IPR021520">
    <property type="entry name" value="Stealth_CR2"/>
</dbReference>
<name>A0ABR2HI92_9EUKA</name>
<dbReference type="Pfam" id="PF17101">
    <property type="entry name" value="Stealth_CR1"/>
    <property type="match status" value="1"/>
</dbReference>
<evidence type="ECO:0000313" key="8">
    <source>
        <dbReference type="Proteomes" id="UP001470230"/>
    </source>
</evidence>
<accession>A0ABR2HI92</accession>
<keyword evidence="8" id="KW-1185">Reference proteome</keyword>
<protein>
    <submittedName>
        <fullName evidence="7">Uncharacterized protein</fullName>
    </submittedName>
</protein>
<evidence type="ECO:0000259" key="4">
    <source>
        <dbReference type="Pfam" id="PF11380"/>
    </source>
</evidence>
<evidence type="ECO:0000259" key="5">
    <source>
        <dbReference type="Pfam" id="PF17101"/>
    </source>
</evidence>
<organism evidence="7 8">
    <name type="scientific">Tritrichomonas musculus</name>
    <dbReference type="NCBI Taxonomy" id="1915356"/>
    <lineage>
        <taxon>Eukaryota</taxon>
        <taxon>Metamonada</taxon>
        <taxon>Parabasalia</taxon>
        <taxon>Tritrichomonadida</taxon>
        <taxon>Tritrichomonadidae</taxon>
        <taxon>Tritrichomonas</taxon>
    </lineage>
</organism>
<evidence type="ECO:0000256" key="1">
    <source>
        <dbReference type="ARBA" id="ARBA00007583"/>
    </source>
</evidence>
<keyword evidence="3" id="KW-0812">Transmembrane</keyword>
<feature type="domain" description="Stealth protein CR2 conserved region 2" evidence="4">
    <location>
        <begin position="92"/>
        <end position="197"/>
    </location>
</feature>
<dbReference type="PANTHER" id="PTHR24045">
    <property type="match status" value="1"/>
</dbReference>
<proteinExistence type="inferred from homology"/>
<feature type="domain" description="Stealth protein CR3 conserved region 3" evidence="6">
    <location>
        <begin position="255"/>
        <end position="300"/>
    </location>
</feature>
<feature type="domain" description="Stealth protein CR1 conserved region 1" evidence="5">
    <location>
        <begin position="53"/>
        <end position="72"/>
    </location>
</feature>
<sequence length="431" mass="51947">MFSRIVVYIRVHLYQFVISCYILLLLAVLIIHISFRNSNSFFTFSNDKIESDFPVDLVYTWVDGRDQKWISEFTKAIREKNLKFEKRDVLNRFVDVEELRYSLRSVEKNLPWIRYIFIVTWAHQRPYWIDLNHSKLKFISQSEIFPDNFSLPTFNSKSIDLQIYKIPGLSEHFIYSNDDMYFLNRLKKSDFFTQKGKPIFLVSKNKWSRVRCKHYRFKFNYIRRPNDGVLFMASVTATIVDFINKYGKKMPYCYSHVQIPLTKTLCKEVYSNFKEEIDRTISSRFRSLDDLQMQTLMIQYGAYTESSLVKIKDDHDGIFVVLSENKNLNFRNLYKIKTKKPKLLSINIDDMDSRDAIKAFLDILFDNPSSFELIEKMPAVDAYWKKFWKENYFDDSIWSFFWRYVNNIFNLDTTMKKKNYEELNESNYKHM</sequence>
<comment type="caution">
    <text evidence="7">The sequence shown here is derived from an EMBL/GenBank/DDBJ whole genome shotgun (WGS) entry which is preliminary data.</text>
</comment>
<keyword evidence="3" id="KW-1133">Transmembrane helix</keyword>
<dbReference type="InterPro" id="IPR031357">
    <property type="entry name" value="Stealth_CR3"/>
</dbReference>
<dbReference type="Proteomes" id="UP001470230">
    <property type="component" value="Unassembled WGS sequence"/>
</dbReference>